<name>A0ABN6P240_9PROT</name>
<reference evidence="2 3" key="1">
    <citation type="journal article" date="2016" name="Microbes Environ.">
        <title>Phylogenetically diverse aerobic anoxygenic phototrophic bacteria isolated from epilithic biofilms in Tama river, Japan.</title>
        <authorList>
            <person name="Hirose S."/>
            <person name="Matsuura K."/>
            <person name="Haruta S."/>
        </authorList>
    </citation>
    <scope>NUCLEOTIDE SEQUENCE [LARGE SCALE GENOMIC DNA]</scope>
    <source>
        <strain evidence="2 3">S08</strain>
    </source>
</reference>
<dbReference type="EMBL" id="AP025637">
    <property type="protein sequence ID" value="BDG72536.1"/>
    <property type="molecule type" value="Genomic_DNA"/>
</dbReference>
<proteinExistence type="predicted"/>
<gene>
    <name evidence="2" type="ORF">Rmf_24650</name>
</gene>
<evidence type="ECO:0000256" key="1">
    <source>
        <dbReference type="SAM" id="MobiDB-lite"/>
    </source>
</evidence>
<keyword evidence="3" id="KW-1185">Reference proteome</keyword>
<sequence>MSISGTFNEKQGSASLPAPAQPHRNRLAPFSLRLSEDERARLTVEAGGAPLGAYMKAKLLGETIPVRMRRSGLAVEDRQALGKALALLGQSRLASNLNQLAHLAHIGALPVSPEIESELKNAVSEVRAMRCLLVTALGLKPGAEE</sequence>
<evidence type="ECO:0008006" key="4">
    <source>
        <dbReference type="Google" id="ProtNLM"/>
    </source>
</evidence>
<dbReference type="RefSeq" id="WP_244459737.1">
    <property type="nucleotide sequence ID" value="NZ_AP025637.1"/>
</dbReference>
<feature type="region of interest" description="Disordered" evidence="1">
    <location>
        <begin position="1"/>
        <end position="26"/>
    </location>
</feature>
<protein>
    <recommendedName>
        <fullName evidence="4">Bacterial mobilisation domain-containing protein</fullName>
    </recommendedName>
</protein>
<dbReference type="Proteomes" id="UP000831327">
    <property type="component" value="Chromosome"/>
</dbReference>
<accession>A0ABN6P240</accession>
<evidence type="ECO:0000313" key="2">
    <source>
        <dbReference type="EMBL" id="BDG72536.1"/>
    </source>
</evidence>
<feature type="compositionally biased region" description="Polar residues" evidence="1">
    <location>
        <begin position="1"/>
        <end position="14"/>
    </location>
</feature>
<evidence type="ECO:0000313" key="3">
    <source>
        <dbReference type="Proteomes" id="UP000831327"/>
    </source>
</evidence>
<organism evidence="2 3">
    <name type="scientific">Roseomonas fluvialis</name>
    <dbReference type="NCBI Taxonomy" id="1750527"/>
    <lineage>
        <taxon>Bacteria</taxon>
        <taxon>Pseudomonadati</taxon>
        <taxon>Pseudomonadota</taxon>
        <taxon>Alphaproteobacteria</taxon>
        <taxon>Acetobacterales</taxon>
        <taxon>Roseomonadaceae</taxon>
        <taxon>Roseomonas</taxon>
    </lineage>
</organism>